<dbReference type="PANTHER" id="PTHR14969">
    <property type="entry name" value="SPHINGOSINE-1-PHOSPHATE PHOSPHOHYDROLASE"/>
    <property type="match status" value="1"/>
</dbReference>
<feature type="transmembrane region" description="Helical" evidence="1">
    <location>
        <begin position="125"/>
        <end position="143"/>
    </location>
</feature>
<dbReference type="RefSeq" id="WP_245318753.1">
    <property type="nucleotide sequence ID" value="NZ_FUXL01000002.1"/>
</dbReference>
<keyword evidence="1" id="KW-1133">Transmembrane helix</keyword>
<name>A0A1T4MLU7_9HYPH</name>
<dbReference type="Pfam" id="PF01569">
    <property type="entry name" value="PAP2"/>
    <property type="match status" value="1"/>
</dbReference>
<dbReference type="InterPro" id="IPR036938">
    <property type="entry name" value="PAP2/HPO_sf"/>
</dbReference>
<dbReference type="PANTHER" id="PTHR14969:SF13">
    <property type="entry name" value="AT30094P"/>
    <property type="match status" value="1"/>
</dbReference>
<protein>
    <submittedName>
        <fullName evidence="3">Undecaprenyl-diphosphatase</fullName>
    </submittedName>
</protein>
<feature type="domain" description="Phosphatidic acid phosphatase type 2/haloperoxidase" evidence="2">
    <location>
        <begin position="125"/>
        <end position="239"/>
    </location>
</feature>
<organism evidence="3 4">
    <name type="scientific">Consotaella salsifontis</name>
    <dbReference type="NCBI Taxonomy" id="1365950"/>
    <lineage>
        <taxon>Bacteria</taxon>
        <taxon>Pseudomonadati</taxon>
        <taxon>Pseudomonadota</taxon>
        <taxon>Alphaproteobacteria</taxon>
        <taxon>Hyphomicrobiales</taxon>
        <taxon>Aurantimonadaceae</taxon>
        <taxon>Consotaella</taxon>
    </lineage>
</organism>
<dbReference type="AlphaFoldDB" id="A0A1T4MLU7"/>
<keyword evidence="4" id="KW-1185">Reference proteome</keyword>
<proteinExistence type="predicted"/>
<evidence type="ECO:0000313" key="3">
    <source>
        <dbReference type="EMBL" id="SJZ67775.1"/>
    </source>
</evidence>
<evidence type="ECO:0000256" key="1">
    <source>
        <dbReference type="SAM" id="Phobius"/>
    </source>
</evidence>
<sequence length="263" mass="28788">MSLDLSRSRLNSIASRFRRTRAGVFADRFIFNRFEVPTLVGIVVIAAFLWGFAHLASEVLEGDTNAFDRAVLLALRNPADLADPIGPGWFEGMARDITALGGVAVLTFLTVAVAGWLWMRGNGRTMWLVLLSSAGGFAVSHLLKEVFGRARPDLVPHGATVYTASFPSSHSMMSAAIYLTLAALVARVEPRRRVKAYLLVVASLLSVLVGLSRIYLGVHWPTDVIAGWALGATWALIWWMGARWLESRGVVEPERDEPSSPQD</sequence>
<accession>A0A1T4MLU7</accession>
<dbReference type="Proteomes" id="UP000190135">
    <property type="component" value="Unassembled WGS sequence"/>
</dbReference>
<feature type="transmembrane region" description="Helical" evidence="1">
    <location>
        <begin position="36"/>
        <end position="56"/>
    </location>
</feature>
<feature type="transmembrane region" description="Helical" evidence="1">
    <location>
        <begin position="163"/>
        <end position="185"/>
    </location>
</feature>
<feature type="transmembrane region" description="Helical" evidence="1">
    <location>
        <begin position="97"/>
        <end position="118"/>
    </location>
</feature>
<dbReference type="STRING" id="1365950.SAMN05428963_102177"/>
<dbReference type="Gene3D" id="1.20.144.10">
    <property type="entry name" value="Phosphatidic acid phosphatase type 2/haloperoxidase"/>
    <property type="match status" value="2"/>
</dbReference>
<evidence type="ECO:0000313" key="4">
    <source>
        <dbReference type="Proteomes" id="UP000190135"/>
    </source>
</evidence>
<dbReference type="SUPFAM" id="SSF48317">
    <property type="entry name" value="Acid phosphatase/Vanadium-dependent haloperoxidase"/>
    <property type="match status" value="1"/>
</dbReference>
<feature type="transmembrane region" description="Helical" evidence="1">
    <location>
        <begin position="224"/>
        <end position="245"/>
    </location>
</feature>
<dbReference type="EMBL" id="FUXL01000002">
    <property type="protein sequence ID" value="SJZ67775.1"/>
    <property type="molecule type" value="Genomic_DNA"/>
</dbReference>
<dbReference type="CDD" id="cd03392">
    <property type="entry name" value="PAP2_like_2"/>
    <property type="match status" value="1"/>
</dbReference>
<dbReference type="SMART" id="SM00014">
    <property type="entry name" value="acidPPc"/>
    <property type="match status" value="1"/>
</dbReference>
<gene>
    <name evidence="3" type="ORF">SAMN05428963_102177</name>
</gene>
<keyword evidence="1" id="KW-0812">Transmembrane</keyword>
<dbReference type="InterPro" id="IPR000326">
    <property type="entry name" value="PAP2/HPO"/>
</dbReference>
<reference evidence="3 4" key="1">
    <citation type="submission" date="2017-02" db="EMBL/GenBank/DDBJ databases">
        <authorList>
            <person name="Peterson S.W."/>
        </authorList>
    </citation>
    <scope>NUCLEOTIDE SEQUENCE [LARGE SCALE GENOMIC DNA]</scope>
    <source>
        <strain evidence="3 4">USBA 369</strain>
    </source>
</reference>
<evidence type="ECO:0000259" key="2">
    <source>
        <dbReference type="SMART" id="SM00014"/>
    </source>
</evidence>
<keyword evidence="1" id="KW-0472">Membrane</keyword>
<feature type="transmembrane region" description="Helical" evidence="1">
    <location>
        <begin position="197"/>
        <end position="218"/>
    </location>
</feature>